<organism evidence="1 2">
    <name type="scientific">Entomophthora muscae</name>
    <dbReference type="NCBI Taxonomy" id="34485"/>
    <lineage>
        <taxon>Eukaryota</taxon>
        <taxon>Fungi</taxon>
        <taxon>Fungi incertae sedis</taxon>
        <taxon>Zoopagomycota</taxon>
        <taxon>Entomophthoromycotina</taxon>
        <taxon>Entomophthoromycetes</taxon>
        <taxon>Entomophthorales</taxon>
        <taxon>Entomophthoraceae</taxon>
        <taxon>Entomophthora</taxon>
    </lineage>
</organism>
<evidence type="ECO:0000313" key="2">
    <source>
        <dbReference type="Proteomes" id="UP001165960"/>
    </source>
</evidence>
<dbReference type="EMBL" id="QTSX02000043">
    <property type="protein sequence ID" value="KAJ9089504.1"/>
    <property type="molecule type" value="Genomic_DNA"/>
</dbReference>
<accession>A0ACC2URV0</accession>
<dbReference type="Proteomes" id="UP001165960">
    <property type="component" value="Unassembled WGS sequence"/>
</dbReference>
<name>A0ACC2URV0_9FUNG</name>
<proteinExistence type="predicted"/>
<keyword evidence="2" id="KW-1185">Reference proteome</keyword>
<gene>
    <name evidence="1" type="ORF">DSO57_1012205</name>
</gene>
<sequence length="128" mass="14408">MGNSSMDTASECTTLVNLEIGGICTQTKLMFMKNTPRPIILGFPWWEEHKLNLDYDHNKVHMTLGESQVAILFRHSSKDAPPYESLVTMVMNACKRIIPPNCKNGPRSSMRKTQPVFQITALLTTPLT</sequence>
<comment type="caution">
    <text evidence="1">The sequence shown here is derived from an EMBL/GenBank/DDBJ whole genome shotgun (WGS) entry which is preliminary data.</text>
</comment>
<protein>
    <submittedName>
        <fullName evidence="1">Uncharacterized protein</fullName>
    </submittedName>
</protein>
<evidence type="ECO:0000313" key="1">
    <source>
        <dbReference type="EMBL" id="KAJ9089504.1"/>
    </source>
</evidence>
<reference evidence="1" key="1">
    <citation type="submission" date="2022-04" db="EMBL/GenBank/DDBJ databases">
        <title>Genome of the entomopathogenic fungus Entomophthora muscae.</title>
        <authorList>
            <person name="Elya C."/>
            <person name="Lovett B.R."/>
            <person name="Lee E."/>
            <person name="Macias A.M."/>
            <person name="Hajek A.E."/>
            <person name="De Bivort B.L."/>
            <person name="Kasson M.T."/>
            <person name="De Fine Licht H.H."/>
            <person name="Stajich J.E."/>
        </authorList>
    </citation>
    <scope>NUCLEOTIDE SEQUENCE</scope>
    <source>
        <strain evidence="1">Berkeley</strain>
    </source>
</reference>